<accession>A0ABS5YYY8</accession>
<sequence>MTTIRDVARLAEVSTATVSRVFASDPAVRPATASRVREAAKQLGYVPNTLARSLRQQTSTSWALIIADIENPFLTQVTRGVEDVAQSAGYSLVLCNTDEQPEKEAAYLNSAEQYRVSGVLITPTSATSPVDQLLARGLPVITMDRPLRPDLAVDTVLIDSRRAARSAVDRMIAHGRRQIACITGPRRVFTASERVLGYRESLLEAGLPIDEQLIHYAAFNEQGGRQAADELLGRPGVAPVEAILVANSMMAVGVLQVLRERGLRPSVDVEIVVFDDAPWTGLLTPAISVIHQPAYELGQVAGKLLLDRLRTPGQPARTVMLTATLPADDDSPPRDDALTTALLG</sequence>
<evidence type="ECO:0000256" key="1">
    <source>
        <dbReference type="ARBA" id="ARBA00022491"/>
    </source>
</evidence>
<keyword evidence="2" id="KW-0805">Transcription regulation</keyword>
<protein>
    <submittedName>
        <fullName evidence="6">LacI family transcriptional regulator</fullName>
    </submittedName>
</protein>
<evidence type="ECO:0000256" key="2">
    <source>
        <dbReference type="ARBA" id="ARBA00023015"/>
    </source>
</evidence>
<dbReference type="EMBL" id="JAHKKG010000010">
    <property type="protein sequence ID" value="MBU2667923.1"/>
    <property type="molecule type" value="Genomic_DNA"/>
</dbReference>
<evidence type="ECO:0000256" key="3">
    <source>
        <dbReference type="ARBA" id="ARBA00023125"/>
    </source>
</evidence>
<dbReference type="SUPFAM" id="SSF53822">
    <property type="entry name" value="Periplasmic binding protein-like I"/>
    <property type="match status" value="1"/>
</dbReference>
<dbReference type="Pfam" id="PF00356">
    <property type="entry name" value="LacI"/>
    <property type="match status" value="1"/>
</dbReference>
<dbReference type="Proteomes" id="UP001519654">
    <property type="component" value="Unassembled WGS sequence"/>
</dbReference>
<dbReference type="InterPro" id="IPR010982">
    <property type="entry name" value="Lambda_DNA-bd_dom_sf"/>
</dbReference>
<dbReference type="PANTHER" id="PTHR30146:SF148">
    <property type="entry name" value="HTH-TYPE TRANSCRIPTIONAL REPRESSOR PURR-RELATED"/>
    <property type="match status" value="1"/>
</dbReference>
<organism evidence="6 7">
    <name type="scientific">Paractinoplanes bogorensis</name>
    <dbReference type="NCBI Taxonomy" id="1610840"/>
    <lineage>
        <taxon>Bacteria</taxon>
        <taxon>Bacillati</taxon>
        <taxon>Actinomycetota</taxon>
        <taxon>Actinomycetes</taxon>
        <taxon>Micromonosporales</taxon>
        <taxon>Micromonosporaceae</taxon>
        <taxon>Paractinoplanes</taxon>
    </lineage>
</organism>
<keyword evidence="4" id="KW-0804">Transcription</keyword>
<dbReference type="Pfam" id="PF00532">
    <property type="entry name" value="Peripla_BP_1"/>
    <property type="match status" value="1"/>
</dbReference>
<name>A0ABS5YYY8_9ACTN</name>
<evidence type="ECO:0000313" key="6">
    <source>
        <dbReference type="EMBL" id="MBU2667923.1"/>
    </source>
</evidence>
<feature type="domain" description="HTH lacI-type" evidence="5">
    <location>
        <begin position="2"/>
        <end position="56"/>
    </location>
</feature>
<dbReference type="CDD" id="cd01392">
    <property type="entry name" value="HTH_LacI"/>
    <property type="match status" value="1"/>
</dbReference>
<evidence type="ECO:0000256" key="4">
    <source>
        <dbReference type="ARBA" id="ARBA00023163"/>
    </source>
</evidence>
<dbReference type="Gene3D" id="1.10.260.40">
    <property type="entry name" value="lambda repressor-like DNA-binding domains"/>
    <property type="match status" value="1"/>
</dbReference>
<keyword evidence="3" id="KW-0238">DNA-binding</keyword>
<dbReference type="InterPro" id="IPR000843">
    <property type="entry name" value="HTH_LacI"/>
</dbReference>
<proteinExistence type="predicted"/>
<evidence type="ECO:0000259" key="5">
    <source>
        <dbReference type="PROSITE" id="PS50932"/>
    </source>
</evidence>
<dbReference type="Gene3D" id="3.40.50.2300">
    <property type="match status" value="2"/>
</dbReference>
<dbReference type="PROSITE" id="PS50932">
    <property type="entry name" value="HTH_LACI_2"/>
    <property type="match status" value="1"/>
</dbReference>
<evidence type="ECO:0000313" key="7">
    <source>
        <dbReference type="Proteomes" id="UP001519654"/>
    </source>
</evidence>
<dbReference type="SUPFAM" id="SSF47413">
    <property type="entry name" value="lambda repressor-like DNA-binding domains"/>
    <property type="match status" value="1"/>
</dbReference>
<dbReference type="SMART" id="SM00354">
    <property type="entry name" value="HTH_LACI"/>
    <property type="match status" value="1"/>
</dbReference>
<keyword evidence="1" id="KW-0678">Repressor</keyword>
<comment type="caution">
    <text evidence="6">The sequence shown here is derived from an EMBL/GenBank/DDBJ whole genome shotgun (WGS) entry which is preliminary data.</text>
</comment>
<reference evidence="6 7" key="1">
    <citation type="submission" date="2021-06" db="EMBL/GenBank/DDBJ databases">
        <title>Actinoplanes lichenicola sp. nov., and Actinoplanes ovalisporus sp. nov., isolated from lichen in Thailand.</title>
        <authorList>
            <person name="Saeng-In P."/>
            <person name="Kanchanasin P."/>
            <person name="Yuki M."/>
            <person name="Kudo T."/>
            <person name="Ohkuma M."/>
            <person name="Phongsopitanun W."/>
            <person name="Tanasupawat S."/>
        </authorList>
    </citation>
    <scope>NUCLEOTIDE SEQUENCE [LARGE SCALE GENOMIC DNA]</scope>
    <source>
        <strain evidence="6 7">NBRC 110975</strain>
    </source>
</reference>
<gene>
    <name evidence="6" type="ORF">KOI35_30870</name>
</gene>
<dbReference type="InterPro" id="IPR028082">
    <property type="entry name" value="Peripla_BP_I"/>
</dbReference>
<dbReference type="InterPro" id="IPR001761">
    <property type="entry name" value="Peripla_BP/Lac1_sug-bd_dom"/>
</dbReference>
<dbReference type="PANTHER" id="PTHR30146">
    <property type="entry name" value="LACI-RELATED TRANSCRIPTIONAL REPRESSOR"/>
    <property type="match status" value="1"/>
</dbReference>
<keyword evidence="7" id="KW-1185">Reference proteome</keyword>